<dbReference type="Proteomes" id="UP001497382">
    <property type="component" value="Unassembled WGS sequence"/>
</dbReference>
<dbReference type="AlphaFoldDB" id="A0AAV2AZU4"/>
<gene>
    <name evidence="1" type="ORF">LARSCL_LOCUS16001</name>
</gene>
<proteinExistence type="predicted"/>
<protein>
    <submittedName>
        <fullName evidence="1">Uncharacterized protein</fullName>
    </submittedName>
</protein>
<evidence type="ECO:0000313" key="2">
    <source>
        <dbReference type="Proteomes" id="UP001497382"/>
    </source>
</evidence>
<comment type="caution">
    <text evidence="1">The sequence shown here is derived from an EMBL/GenBank/DDBJ whole genome shotgun (WGS) entry which is preliminary data.</text>
</comment>
<accession>A0AAV2AZU4</accession>
<keyword evidence="2" id="KW-1185">Reference proteome</keyword>
<name>A0AAV2AZU4_9ARAC</name>
<evidence type="ECO:0000313" key="1">
    <source>
        <dbReference type="EMBL" id="CAL1289553.1"/>
    </source>
</evidence>
<sequence>MLFSYYILEEIFKKLGYMQMQLDMLLENQKCILENQKILLRRIEEGETEEEKFSCKLPLETGEEHYKVEEELKEEKFRKKCLRLQDTMKAKRQTTALKKLSRTG</sequence>
<dbReference type="EMBL" id="CAXIEN010000251">
    <property type="protein sequence ID" value="CAL1289553.1"/>
    <property type="molecule type" value="Genomic_DNA"/>
</dbReference>
<organism evidence="1 2">
    <name type="scientific">Larinioides sclopetarius</name>
    <dbReference type="NCBI Taxonomy" id="280406"/>
    <lineage>
        <taxon>Eukaryota</taxon>
        <taxon>Metazoa</taxon>
        <taxon>Ecdysozoa</taxon>
        <taxon>Arthropoda</taxon>
        <taxon>Chelicerata</taxon>
        <taxon>Arachnida</taxon>
        <taxon>Araneae</taxon>
        <taxon>Araneomorphae</taxon>
        <taxon>Entelegynae</taxon>
        <taxon>Araneoidea</taxon>
        <taxon>Araneidae</taxon>
        <taxon>Larinioides</taxon>
    </lineage>
</organism>
<reference evidence="1 2" key="1">
    <citation type="submission" date="2024-04" db="EMBL/GenBank/DDBJ databases">
        <authorList>
            <person name="Rising A."/>
            <person name="Reimegard J."/>
            <person name="Sonavane S."/>
            <person name="Akerstrom W."/>
            <person name="Nylinder S."/>
            <person name="Hedman E."/>
            <person name="Kallberg Y."/>
        </authorList>
    </citation>
    <scope>NUCLEOTIDE SEQUENCE [LARGE SCALE GENOMIC DNA]</scope>
</reference>